<dbReference type="Proteomes" id="UP000318081">
    <property type="component" value="Chromosome"/>
</dbReference>
<organism evidence="3 4">
    <name type="scientific">Stieleria magnilauensis</name>
    <dbReference type="NCBI Taxonomy" id="2527963"/>
    <lineage>
        <taxon>Bacteria</taxon>
        <taxon>Pseudomonadati</taxon>
        <taxon>Planctomycetota</taxon>
        <taxon>Planctomycetia</taxon>
        <taxon>Pirellulales</taxon>
        <taxon>Pirellulaceae</taxon>
        <taxon>Stieleria</taxon>
    </lineage>
</organism>
<feature type="signal peptide" evidence="1">
    <location>
        <begin position="1"/>
        <end position="25"/>
    </location>
</feature>
<proteinExistence type="predicted"/>
<protein>
    <recommendedName>
        <fullName evidence="2">Ice-binding protein C-terminal domain-containing protein</fullName>
    </recommendedName>
</protein>
<evidence type="ECO:0000256" key="1">
    <source>
        <dbReference type="SAM" id="SignalP"/>
    </source>
</evidence>
<evidence type="ECO:0000259" key="2">
    <source>
        <dbReference type="Pfam" id="PF07589"/>
    </source>
</evidence>
<dbReference type="Pfam" id="PF07589">
    <property type="entry name" value="PEP-CTERM"/>
    <property type="match status" value="1"/>
</dbReference>
<feature type="domain" description="Ice-binding protein C-terminal" evidence="2">
    <location>
        <begin position="225"/>
        <end position="247"/>
    </location>
</feature>
<dbReference type="NCBIfam" id="TIGR02595">
    <property type="entry name" value="PEP_CTERM"/>
    <property type="match status" value="1"/>
</dbReference>
<dbReference type="EMBL" id="CP036432">
    <property type="protein sequence ID" value="QDV84646.1"/>
    <property type="molecule type" value="Genomic_DNA"/>
</dbReference>
<feature type="chain" id="PRO_5045462213" description="Ice-binding protein C-terminal domain-containing protein" evidence="1">
    <location>
        <begin position="26"/>
        <end position="251"/>
    </location>
</feature>
<reference evidence="3 4" key="1">
    <citation type="submission" date="2019-02" db="EMBL/GenBank/DDBJ databases">
        <title>Deep-cultivation of Planctomycetes and their phenomic and genomic characterization uncovers novel biology.</title>
        <authorList>
            <person name="Wiegand S."/>
            <person name="Jogler M."/>
            <person name="Boedeker C."/>
            <person name="Pinto D."/>
            <person name="Vollmers J."/>
            <person name="Rivas-Marin E."/>
            <person name="Kohn T."/>
            <person name="Peeters S.H."/>
            <person name="Heuer A."/>
            <person name="Rast P."/>
            <person name="Oberbeckmann S."/>
            <person name="Bunk B."/>
            <person name="Jeske O."/>
            <person name="Meyerdierks A."/>
            <person name="Storesund J.E."/>
            <person name="Kallscheuer N."/>
            <person name="Luecker S."/>
            <person name="Lage O.M."/>
            <person name="Pohl T."/>
            <person name="Merkel B.J."/>
            <person name="Hornburger P."/>
            <person name="Mueller R.-W."/>
            <person name="Bruemmer F."/>
            <person name="Labrenz M."/>
            <person name="Spormann A.M."/>
            <person name="Op den Camp H."/>
            <person name="Overmann J."/>
            <person name="Amann R."/>
            <person name="Jetten M.S.M."/>
            <person name="Mascher T."/>
            <person name="Medema M.H."/>
            <person name="Devos D.P."/>
            <person name="Kaster A.-K."/>
            <person name="Ovreas L."/>
            <person name="Rohde M."/>
            <person name="Galperin M.Y."/>
            <person name="Jogler C."/>
        </authorList>
    </citation>
    <scope>NUCLEOTIDE SEQUENCE [LARGE SCALE GENOMIC DNA]</scope>
    <source>
        <strain evidence="3 4">TBK1r</strain>
    </source>
</reference>
<keyword evidence="4" id="KW-1185">Reference proteome</keyword>
<accession>A0ABX5XVF4</accession>
<gene>
    <name evidence="3" type="ORF">TBK1r_35970</name>
</gene>
<dbReference type="InterPro" id="IPR013424">
    <property type="entry name" value="Ice-binding_C"/>
</dbReference>
<keyword evidence="1" id="KW-0732">Signal</keyword>
<evidence type="ECO:0000313" key="3">
    <source>
        <dbReference type="EMBL" id="QDV84646.1"/>
    </source>
</evidence>
<name>A0ABX5XVF4_9BACT</name>
<evidence type="ECO:0000313" key="4">
    <source>
        <dbReference type="Proteomes" id="UP000318081"/>
    </source>
</evidence>
<sequence>MKYSSKKFRFLTLAAVIVVSSWVTASDAKAGVVFDQIVPPPVFHAGSTLGLSQLDTNVLPSADPSDLRQDFNTFYDDFSFSSDLTVTSFSWLGGYAFNNIAGETIHAADKFQISIFADDSNKPALAPLYTFDVGTASETPLLPGYYAYSADVTPFLAMGGETYWFSVAAALPYEDTGAGGGNLWGIAFSDSPTGDGLAIERQADLVGDPFTTNIHTTDLSFSVSAVPEPSSLLAFAAIGLVTGLRRRRRRI</sequence>